<protein>
    <submittedName>
        <fullName evidence="2">Uncharacterized protein</fullName>
    </submittedName>
</protein>
<name>A0A564TU69_STRCV</name>
<dbReference type="AlphaFoldDB" id="A0A564TU69"/>
<organism evidence="2 3">
    <name type="scientific">Streptococcus constellatus</name>
    <dbReference type="NCBI Taxonomy" id="76860"/>
    <lineage>
        <taxon>Bacteria</taxon>
        <taxon>Bacillati</taxon>
        <taxon>Bacillota</taxon>
        <taxon>Bacilli</taxon>
        <taxon>Lactobacillales</taxon>
        <taxon>Streptococcaceae</taxon>
        <taxon>Streptococcus</taxon>
        <taxon>Streptococcus anginosus group</taxon>
    </lineage>
</organism>
<proteinExistence type="predicted"/>
<dbReference type="InterPro" id="IPR021197">
    <property type="entry name" value="Cross-wall-target_lipo_motif"/>
</dbReference>
<gene>
    <name evidence="2" type="ORF">SCSS39_01955</name>
</gene>
<sequence>MIKQCYPHFLVNQKKAEKHVFRKSKKYRTLCSVALGTVVTAIVAWGGAVLQADEVTTPQLQDNIIQRTENPATNLAQVQPAPVVEQTNSLASNCSDKRTIVPNYGIMRGKARINMDYMSVRQVIHRLILNSRIG</sequence>
<dbReference type="Proteomes" id="UP000385544">
    <property type="component" value="Unassembled WGS sequence"/>
</dbReference>
<evidence type="ECO:0000313" key="3">
    <source>
        <dbReference type="Proteomes" id="UP000385544"/>
    </source>
</evidence>
<keyword evidence="1" id="KW-0812">Transmembrane</keyword>
<accession>A0A564TU69</accession>
<evidence type="ECO:0000256" key="1">
    <source>
        <dbReference type="SAM" id="Phobius"/>
    </source>
</evidence>
<keyword evidence="1" id="KW-0472">Membrane</keyword>
<feature type="transmembrane region" description="Helical" evidence="1">
    <location>
        <begin position="30"/>
        <end position="50"/>
    </location>
</feature>
<dbReference type="EMBL" id="CABHMZ010000029">
    <property type="protein sequence ID" value="VUX10752.1"/>
    <property type="molecule type" value="Genomic_DNA"/>
</dbReference>
<evidence type="ECO:0000313" key="2">
    <source>
        <dbReference type="EMBL" id="VUX10752.1"/>
    </source>
</evidence>
<dbReference type="NCBIfam" id="TIGR03726">
    <property type="entry name" value="strep_RK_lipo"/>
    <property type="match status" value="1"/>
</dbReference>
<reference evidence="2 3" key="1">
    <citation type="submission" date="2019-07" db="EMBL/GenBank/DDBJ databases">
        <authorList>
            <person name="Hibberd C M."/>
            <person name="Gehrig L. J."/>
            <person name="Chang H.-W."/>
            <person name="Venkatesh S."/>
        </authorList>
    </citation>
    <scope>NUCLEOTIDE SEQUENCE [LARGE SCALE GENOMIC DNA]</scope>
    <source>
        <strain evidence="2">Streptococcus_constellatus_SS_Bg39</strain>
    </source>
</reference>
<keyword evidence="1" id="KW-1133">Transmembrane helix</keyword>